<gene>
    <name evidence="7" type="ORF">SAMN06297382_1612</name>
</gene>
<dbReference type="Pfam" id="PF03544">
    <property type="entry name" value="TonB_C"/>
    <property type="match status" value="1"/>
</dbReference>
<evidence type="ECO:0000256" key="3">
    <source>
        <dbReference type="ARBA" id="ARBA00022989"/>
    </source>
</evidence>
<evidence type="ECO:0000256" key="2">
    <source>
        <dbReference type="ARBA" id="ARBA00022692"/>
    </source>
</evidence>
<keyword evidence="2 5" id="KW-0812">Transmembrane</keyword>
<proteinExistence type="predicted"/>
<dbReference type="InterPro" id="IPR050400">
    <property type="entry name" value="Bact_Cytoskel_RodZ"/>
</dbReference>
<dbReference type="GO" id="GO:0003677">
    <property type="term" value="F:DNA binding"/>
    <property type="evidence" value="ECO:0007669"/>
    <property type="project" value="InterPro"/>
</dbReference>
<protein>
    <submittedName>
        <fullName evidence="7">TonB family C-terminal domain-containing protein</fullName>
    </submittedName>
</protein>
<dbReference type="Gene3D" id="3.30.1150.10">
    <property type="match status" value="1"/>
</dbReference>
<sequence length="279" mass="30670">MVSNNGSAEIVNMEAARARRRASELRAEDFESIGAYLRAAREACGLSLEELSARTHIKTAFLDAIEEMAVRRLPSRPFAIGFVKVYAETLELDPGPVVARFKEEAGYAGPIDPAAEAIERPRRAEVAPERPQMSLIAVFLVILFILWCAWQITRPRPATTPFNMQGAASEAVRPADAADDPIVPAAPAAFEARLVERVEPVYPRRCEAAAADVESVEVAFNVTARGAVTGARVARSSNSCFNAAALNAARRWRFEPRNVDGAPRPAYDLRYVFRFERPL</sequence>
<evidence type="ECO:0000256" key="1">
    <source>
        <dbReference type="ARBA" id="ARBA00004167"/>
    </source>
</evidence>
<dbReference type="GO" id="GO:0055085">
    <property type="term" value="P:transmembrane transport"/>
    <property type="evidence" value="ECO:0007669"/>
    <property type="project" value="InterPro"/>
</dbReference>
<feature type="domain" description="HTH cro/C1-type" evidence="6">
    <location>
        <begin position="37"/>
        <end position="66"/>
    </location>
</feature>
<dbReference type="EMBL" id="FZQA01000003">
    <property type="protein sequence ID" value="SNT73214.1"/>
    <property type="molecule type" value="Genomic_DNA"/>
</dbReference>
<dbReference type="CDD" id="cd00093">
    <property type="entry name" value="HTH_XRE"/>
    <property type="match status" value="1"/>
</dbReference>
<dbReference type="NCBIfam" id="TIGR01352">
    <property type="entry name" value="tonB_Cterm"/>
    <property type="match status" value="1"/>
</dbReference>
<dbReference type="InterPro" id="IPR037682">
    <property type="entry name" value="TonB_C"/>
</dbReference>
<comment type="subcellular location">
    <subcellularLocation>
        <location evidence="1">Membrane</location>
        <topology evidence="1">Single-pass membrane protein</topology>
    </subcellularLocation>
</comment>
<accession>A0A239PSE2</accession>
<dbReference type="PROSITE" id="PS50943">
    <property type="entry name" value="HTH_CROC1"/>
    <property type="match status" value="1"/>
</dbReference>
<dbReference type="GO" id="GO:0016020">
    <property type="term" value="C:membrane"/>
    <property type="evidence" value="ECO:0007669"/>
    <property type="project" value="UniProtKB-SubCell"/>
</dbReference>
<evidence type="ECO:0000256" key="4">
    <source>
        <dbReference type="ARBA" id="ARBA00023136"/>
    </source>
</evidence>
<evidence type="ECO:0000313" key="7">
    <source>
        <dbReference type="EMBL" id="SNT73214.1"/>
    </source>
</evidence>
<evidence type="ECO:0000256" key="5">
    <source>
        <dbReference type="SAM" id="Phobius"/>
    </source>
</evidence>
<keyword evidence="8" id="KW-1185">Reference proteome</keyword>
<evidence type="ECO:0000313" key="8">
    <source>
        <dbReference type="Proteomes" id="UP000198346"/>
    </source>
</evidence>
<keyword evidence="4 5" id="KW-0472">Membrane</keyword>
<reference evidence="7 8" key="1">
    <citation type="submission" date="2017-07" db="EMBL/GenBank/DDBJ databases">
        <authorList>
            <person name="Sun Z.S."/>
            <person name="Albrecht U."/>
            <person name="Echele G."/>
            <person name="Lee C.C."/>
        </authorList>
    </citation>
    <scope>NUCLEOTIDE SEQUENCE [LARGE SCALE GENOMIC DNA]</scope>
    <source>
        <strain evidence="7 8">CGMCC 1.12710</strain>
    </source>
</reference>
<evidence type="ECO:0000259" key="6">
    <source>
        <dbReference type="PROSITE" id="PS50943"/>
    </source>
</evidence>
<dbReference type="Proteomes" id="UP000198346">
    <property type="component" value="Unassembled WGS sequence"/>
</dbReference>
<name>A0A239PSE2_9PROT</name>
<dbReference type="SUPFAM" id="SSF47413">
    <property type="entry name" value="lambda repressor-like DNA-binding domains"/>
    <property type="match status" value="1"/>
</dbReference>
<dbReference type="PANTHER" id="PTHR34475:SF1">
    <property type="entry name" value="CYTOSKELETON PROTEIN RODZ"/>
    <property type="match status" value="1"/>
</dbReference>
<dbReference type="InterPro" id="IPR010982">
    <property type="entry name" value="Lambda_DNA-bd_dom_sf"/>
</dbReference>
<dbReference type="SMART" id="SM00530">
    <property type="entry name" value="HTH_XRE"/>
    <property type="match status" value="1"/>
</dbReference>
<dbReference type="SUPFAM" id="SSF74653">
    <property type="entry name" value="TolA/TonB C-terminal domain"/>
    <property type="match status" value="1"/>
</dbReference>
<dbReference type="InterPro" id="IPR001387">
    <property type="entry name" value="Cro/C1-type_HTH"/>
</dbReference>
<dbReference type="AlphaFoldDB" id="A0A239PSE2"/>
<dbReference type="PANTHER" id="PTHR34475">
    <property type="match status" value="1"/>
</dbReference>
<dbReference type="InterPro" id="IPR006260">
    <property type="entry name" value="TonB/TolA_C"/>
</dbReference>
<organism evidence="7 8">
    <name type="scientific">Amphiplicatus metriothermophilus</name>
    <dbReference type="NCBI Taxonomy" id="1519374"/>
    <lineage>
        <taxon>Bacteria</taxon>
        <taxon>Pseudomonadati</taxon>
        <taxon>Pseudomonadota</taxon>
        <taxon>Alphaproteobacteria</taxon>
        <taxon>Parvularculales</taxon>
        <taxon>Parvularculaceae</taxon>
        <taxon>Amphiplicatus</taxon>
    </lineage>
</organism>
<dbReference type="Gene3D" id="1.10.260.40">
    <property type="entry name" value="lambda repressor-like DNA-binding domains"/>
    <property type="match status" value="1"/>
</dbReference>
<feature type="transmembrane region" description="Helical" evidence="5">
    <location>
        <begin position="133"/>
        <end position="152"/>
    </location>
</feature>
<keyword evidence="3 5" id="KW-1133">Transmembrane helix</keyword>
<dbReference type="Pfam" id="PF13413">
    <property type="entry name" value="HTH_25"/>
    <property type="match status" value="1"/>
</dbReference>